<dbReference type="InterPro" id="IPR027485">
    <property type="entry name" value="AMMECR1_N"/>
</dbReference>
<feature type="compositionally biased region" description="Acidic residues" evidence="1">
    <location>
        <begin position="62"/>
        <end position="89"/>
    </location>
</feature>
<evidence type="ECO:0000313" key="4">
    <source>
        <dbReference type="Proteomes" id="UP000664534"/>
    </source>
</evidence>
<organism evidence="3 4">
    <name type="scientific">Imshaugia aleurites</name>
    <dbReference type="NCBI Taxonomy" id="172621"/>
    <lineage>
        <taxon>Eukaryota</taxon>
        <taxon>Fungi</taxon>
        <taxon>Dikarya</taxon>
        <taxon>Ascomycota</taxon>
        <taxon>Pezizomycotina</taxon>
        <taxon>Lecanoromycetes</taxon>
        <taxon>OSLEUM clade</taxon>
        <taxon>Lecanoromycetidae</taxon>
        <taxon>Lecanorales</taxon>
        <taxon>Lecanorineae</taxon>
        <taxon>Parmeliaceae</taxon>
        <taxon>Imshaugia</taxon>
    </lineage>
</organism>
<sequence>MATPAHCAYCFEILAAELEDREPLEYRQVLDLWAQYEDLKRSKPAETEEDNEDEQDAKLQDGDDLEVDSEMEGSEEADEDDDGEDDEPREELAQPVPSKLSLPSISRLQASSPASASSAPSTPSSLSTNSSNAALESASKSSSKTSFFSFGSRRSQQPSPAAPPKEEEHPLFVTWNTVSSRSGNKSLRGCIGTFEAQKLGVGLKMNAMTAAFDDHRFSPISVSELPTLSSSVTLLTNFTPASHALDWTLGTHGIRISFSHDRKRYNATYLPDVAVEQGWSKEETIVSLMKKAGWRGRSGEWRDVKGLGVVRYEGMKASLGWADWRGWRSWAERLKS</sequence>
<dbReference type="InterPro" id="IPR002733">
    <property type="entry name" value="AMMECR1_domain"/>
</dbReference>
<dbReference type="Pfam" id="PF01871">
    <property type="entry name" value="AMMECR1"/>
    <property type="match status" value="1"/>
</dbReference>
<name>A0A8H3IZZ8_9LECA</name>
<feature type="compositionally biased region" description="Low complexity" evidence="1">
    <location>
        <begin position="146"/>
        <end position="159"/>
    </location>
</feature>
<dbReference type="SUPFAM" id="SSF143447">
    <property type="entry name" value="AMMECR1-like"/>
    <property type="match status" value="1"/>
</dbReference>
<dbReference type="InterPro" id="IPR023473">
    <property type="entry name" value="AMMECR1"/>
</dbReference>
<evidence type="ECO:0000256" key="1">
    <source>
        <dbReference type="SAM" id="MobiDB-lite"/>
    </source>
</evidence>
<dbReference type="EMBL" id="CAJPDT010000091">
    <property type="protein sequence ID" value="CAF9936489.1"/>
    <property type="molecule type" value="Genomic_DNA"/>
</dbReference>
<dbReference type="Proteomes" id="UP000664534">
    <property type="component" value="Unassembled WGS sequence"/>
</dbReference>
<feature type="compositionally biased region" description="Low complexity" evidence="1">
    <location>
        <begin position="106"/>
        <end position="133"/>
    </location>
</feature>
<protein>
    <recommendedName>
        <fullName evidence="2">AMMECR1 domain-containing protein</fullName>
    </recommendedName>
</protein>
<feature type="region of interest" description="Disordered" evidence="1">
    <location>
        <begin position="146"/>
        <end position="169"/>
    </location>
</feature>
<feature type="region of interest" description="Disordered" evidence="1">
    <location>
        <begin position="41"/>
        <end position="133"/>
    </location>
</feature>
<accession>A0A8H3IZZ8</accession>
<evidence type="ECO:0000259" key="2">
    <source>
        <dbReference type="PROSITE" id="PS51112"/>
    </source>
</evidence>
<proteinExistence type="predicted"/>
<dbReference type="PANTHER" id="PTHR13016:SF0">
    <property type="entry name" value="AMME SYNDROME CANDIDATE GENE 1 PROTEIN"/>
    <property type="match status" value="1"/>
</dbReference>
<dbReference type="PANTHER" id="PTHR13016">
    <property type="entry name" value="AMMECR1 HOMOLOG"/>
    <property type="match status" value="1"/>
</dbReference>
<keyword evidence="4" id="KW-1185">Reference proteome</keyword>
<dbReference type="OrthoDB" id="24630at2759"/>
<dbReference type="AlphaFoldDB" id="A0A8H3IZZ8"/>
<evidence type="ECO:0000313" key="3">
    <source>
        <dbReference type="EMBL" id="CAF9936489.1"/>
    </source>
</evidence>
<feature type="domain" description="AMMECR1" evidence="2">
    <location>
        <begin position="129"/>
        <end position="328"/>
    </location>
</feature>
<dbReference type="Gene3D" id="3.30.700.20">
    <property type="entry name" value="Hypothetical protein ph0010, domain 1"/>
    <property type="match status" value="1"/>
</dbReference>
<dbReference type="NCBIfam" id="TIGR00296">
    <property type="entry name" value="TIGR00296 family protein"/>
    <property type="match status" value="1"/>
</dbReference>
<reference evidence="3" key="1">
    <citation type="submission" date="2021-03" db="EMBL/GenBank/DDBJ databases">
        <authorList>
            <person name="Tagirdzhanova G."/>
        </authorList>
    </citation>
    <scope>NUCLEOTIDE SEQUENCE</scope>
</reference>
<dbReference type="InterPro" id="IPR036071">
    <property type="entry name" value="AMMECR1_dom_sf"/>
</dbReference>
<dbReference type="PROSITE" id="PS51112">
    <property type="entry name" value="AMMECR1"/>
    <property type="match status" value="1"/>
</dbReference>
<gene>
    <name evidence="3" type="ORF">IMSHALPRED_010781</name>
</gene>
<comment type="caution">
    <text evidence="3">The sequence shown here is derived from an EMBL/GenBank/DDBJ whole genome shotgun (WGS) entry which is preliminary data.</text>
</comment>